<feature type="region of interest" description="Disordered" evidence="1">
    <location>
        <begin position="105"/>
        <end position="132"/>
    </location>
</feature>
<organism evidence="2 3">
    <name type="scientific">Novosphingobium mathurense</name>
    <dbReference type="NCBI Taxonomy" id="428990"/>
    <lineage>
        <taxon>Bacteria</taxon>
        <taxon>Pseudomonadati</taxon>
        <taxon>Pseudomonadota</taxon>
        <taxon>Alphaproteobacteria</taxon>
        <taxon>Sphingomonadales</taxon>
        <taxon>Sphingomonadaceae</taxon>
        <taxon>Novosphingobium</taxon>
    </lineage>
</organism>
<protein>
    <submittedName>
        <fullName evidence="2">Uncharacterized protein</fullName>
    </submittedName>
</protein>
<feature type="compositionally biased region" description="Basic and acidic residues" evidence="1">
    <location>
        <begin position="106"/>
        <end position="116"/>
    </location>
</feature>
<evidence type="ECO:0000313" key="3">
    <source>
        <dbReference type="Proteomes" id="UP000190989"/>
    </source>
</evidence>
<proteinExistence type="predicted"/>
<dbReference type="RefSeq" id="WP_079729309.1">
    <property type="nucleotide sequence ID" value="NZ_FVZE01000001.1"/>
</dbReference>
<evidence type="ECO:0000256" key="1">
    <source>
        <dbReference type="SAM" id="MobiDB-lite"/>
    </source>
</evidence>
<sequence length="146" mass="15802">MIERLDIKMDQSGRTGMAAAAMARIRSGQRAYEPPRRKGSEPSPSAAVTSPAKPRTRIQIVAHAVETDPRCKGKAHLALAILADDDLAGLTGSGIVKMLARTPVPKNEEEARDQARAFRSPGGGNASHRVNHGWDTVIAEMQERRQ</sequence>
<reference evidence="3" key="1">
    <citation type="submission" date="2017-02" db="EMBL/GenBank/DDBJ databases">
        <authorList>
            <person name="Varghese N."/>
            <person name="Submissions S."/>
        </authorList>
    </citation>
    <scope>NUCLEOTIDE SEQUENCE [LARGE SCALE GENOMIC DNA]</scope>
    <source>
        <strain evidence="3">SM117</strain>
    </source>
</reference>
<feature type="compositionally biased region" description="Basic and acidic residues" evidence="1">
    <location>
        <begin position="1"/>
        <end position="11"/>
    </location>
</feature>
<name>A0A1U6GTN9_9SPHN</name>
<evidence type="ECO:0000313" key="2">
    <source>
        <dbReference type="EMBL" id="SLJ86877.1"/>
    </source>
</evidence>
<dbReference type="Proteomes" id="UP000190989">
    <property type="component" value="Unassembled WGS sequence"/>
</dbReference>
<dbReference type="AlphaFoldDB" id="A0A1U6GTN9"/>
<accession>A0A1U6GTN9</accession>
<dbReference type="EMBL" id="FVZE01000001">
    <property type="protein sequence ID" value="SLJ86877.1"/>
    <property type="molecule type" value="Genomic_DNA"/>
</dbReference>
<dbReference type="STRING" id="428990.SAMN06295987_101399"/>
<keyword evidence="3" id="KW-1185">Reference proteome</keyword>
<feature type="region of interest" description="Disordered" evidence="1">
    <location>
        <begin position="1"/>
        <end position="54"/>
    </location>
</feature>
<gene>
    <name evidence="2" type="ORF">SAMN06295987_101399</name>
</gene>